<proteinExistence type="predicted"/>
<evidence type="ECO:0000313" key="2">
    <source>
        <dbReference type="EMBL" id="KAF7275955.1"/>
    </source>
</evidence>
<gene>
    <name evidence="2" type="ORF">GWI33_011067</name>
</gene>
<reference evidence="2" key="1">
    <citation type="submission" date="2020-08" db="EMBL/GenBank/DDBJ databases">
        <title>Genome sequencing and assembly of the red palm weevil Rhynchophorus ferrugineus.</title>
        <authorList>
            <person name="Dias G.B."/>
            <person name="Bergman C.M."/>
            <person name="Manee M."/>
        </authorList>
    </citation>
    <scope>NUCLEOTIDE SEQUENCE</scope>
    <source>
        <strain evidence="2">AA-2017</strain>
        <tissue evidence="2">Whole larva</tissue>
    </source>
</reference>
<evidence type="ECO:0000313" key="3">
    <source>
        <dbReference type="Proteomes" id="UP000625711"/>
    </source>
</evidence>
<sequence length="40" mass="4471">DGTWTLVVPASTAGTADRRPKEDGQSPPFKRRHLVSMNQY</sequence>
<accession>A0A834MDJ3</accession>
<organism evidence="2 3">
    <name type="scientific">Rhynchophorus ferrugineus</name>
    <name type="common">Red palm weevil</name>
    <name type="synonym">Curculio ferrugineus</name>
    <dbReference type="NCBI Taxonomy" id="354439"/>
    <lineage>
        <taxon>Eukaryota</taxon>
        <taxon>Metazoa</taxon>
        <taxon>Ecdysozoa</taxon>
        <taxon>Arthropoda</taxon>
        <taxon>Hexapoda</taxon>
        <taxon>Insecta</taxon>
        <taxon>Pterygota</taxon>
        <taxon>Neoptera</taxon>
        <taxon>Endopterygota</taxon>
        <taxon>Coleoptera</taxon>
        <taxon>Polyphaga</taxon>
        <taxon>Cucujiformia</taxon>
        <taxon>Curculionidae</taxon>
        <taxon>Dryophthorinae</taxon>
        <taxon>Rhynchophorus</taxon>
    </lineage>
</organism>
<feature type="region of interest" description="Disordered" evidence="1">
    <location>
        <begin position="1"/>
        <end position="40"/>
    </location>
</feature>
<evidence type="ECO:0000256" key="1">
    <source>
        <dbReference type="SAM" id="MobiDB-lite"/>
    </source>
</evidence>
<comment type="caution">
    <text evidence="2">The sequence shown here is derived from an EMBL/GenBank/DDBJ whole genome shotgun (WGS) entry which is preliminary data.</text>
</comment>
<keyword evidence="3" id="KW-1185">Reference proteome</keyword>
<dbReference type="Proteomes" id="UP000625711">
    <property type="component" value="Unassembled WGS sequence"/>
</dbReference>
<feature type="non-terminal residue" evidence="2">
    <location>
        <position position="1"/>
    </location>
</feature>
<dbReference type="EMBL" id="JAACXV010008684">
    <property type="protein sequence ID" value="KAF7275955.1"/>
    <property type="molecule type" value="Genomic_DNA"/>
</dbReference>
<dbReference type="AlphaFoldDB" id="A0A834MDJ3"/>
<protein>
    <submittedName>
        <fullName evidence="2">Uncharacterized protein</fullName>
    </submittedName>
</protein>
<name>A0A834MDJ3_RHYFE</name>